<reference evidence="1" key="2">
    <citation type="submission" date="2025-09" db="UniProtKB">
        <authorList>
            <consortium name="Ensembl"/>
        </authorList>
    </citation>
    <scope>IDENTIFICATION</scope>
</reference>
<accession>A0A3B4YUK4</accession>
<keyword evidence="2" id="KW-1185">Reference proteome</keyword>
<organism evidence="1 2">
    <name type="scientific">Seriola lalandi dorsalis</name>
    <dbReference type="NCBI Taxonomy" id="1841481"/>
    <lineage>
        <taxon>Eukaryota</taxon>
        <taxon>Metazoa</taxon>
        <taxon>Chordata</taxon>
        <taxon>Craniata</taxon>
        <taxon>Vertebrata</taxon>
        <taxon>Euteleostomi</taxon>
        <taxon>Actinopterygii</taxon>
        <taxon>Neopterygii</taxon>
        <taxon>Teleostei</taxon>
        <taxon>Neoteleostei</taxon>
        <taxon>Acanthomorphata</taxon>
        <taxon>Carangaria</taxon>
        <taxon>Carangiformes</taxon>
        <taxon>Carangidae</taxon>
        <taxon>Seriola</taxon>
    </lineage>
</organism>
<dbReference type="GeneTree" id="ENSGT00730000111690"/>
<name>A0A3B4YUK4_SERLL</name>
<dbReference type="Ensembl" id="ENSSLDT00000034414.1">
    <property type="protein sequence ID" value="ENSSLDP00000033487.1"/>
    <property type="gene ID" value="ENSSLDG00000025612.1"/>
</dbReference>
<dbReference type="Proteomes" id="UP000261360">
    <property type="component" value="Unplaced"/>
</dbReference>
<dbReference type="PANTHER" id="PTHR38706:SF2">
    <property type="match status" value="1"/>
</dbReference>
<protein>
    <submittedName>
        <fullName evidence="1">Uncharacterized protein</fullName>
    </submittedName>
</protein>
<sequence length="183" mass="21561">MWMSRRLNSINDLKEINFGKSLPTHSLLLLHWFANIVEIDRNNVIHFTFDPNRDYGSHHYGNYERLLDRLPPEHQYYTVGNLNENTAEELPDYVVDPPAGYAGTNMDRIIFRVRDHNTGWQRIDRVYLTQHYDPAHTYEISIHLLREIREFSVGQNQRSLTSVNANASWATLKGRLLVFHRPC</sequence>
<dbReference type="PANTHER" id="PTHR38706">
    <property type="entry name" value="SI:CH211-198C19.1-RELATED"/>
    <property type="match status" value="1"/>
</dbReference>
<evidence type="ECO:0000313" key="1">
    <source>
        <dbReference type="Ensembl" id="ENSSLDP00000033487.1"/>
    </source>
</evidence>
<proteinExistence type="predicted"/>
<reference evidence="1" key="1">
    <citation type="submission" date="2025-08" db="UniProtKB">
        <authorList>
            <consortium name="Ensembl"/>
        </authorList>
    </citation>
    <scope>IDENTIFICATION</scope>
</reference>
<evidence type="ECO:0000313" key="2">
    <source>
        <dbReference type="Proteomes" id="UP000261360"/>
    </source>
</evidence>
<dbReference type="AlphaFoldDB" id="A0A3B4YUK4"/>